<dbReference type="GO" id="GO:0042149">
    <property type="term" value="P:cellular response to glucose starvation"/>
    <property type="evidence" value="ECO:0007669"/>
    <property type="project" value="TreeGrafter"/>
</dbReference>
<sequence length="458" mass="52026">MEPSCGAGSATDIVGSTPLVVTELLPALQSYCILMGKLRWEAAREHVESFRGKRIPVTTSVEDSACHSLLSICIQLTQMEKTYFSLNFMLPKAFFRKENTLLLSYNHIKSELCRFVDMNSDNARSCTAEDLRRRFIDLVSARVSLMNVYNAFSINSLGLVSELCMLVNVLASVEEMLSVSRKHDCMTSLFELICGEARLLRLLLEVQLELLRCQFLPSLLKLKEVCERMRQWFNSFDYAKLRSKSSTSFFRFPSSARNSSLQLCEWLEHLYWLLLSKFSLYFYDILAAQCTTADAEHTVSAIKAQNFIHSFNSFHRKSDATFIALIVNGTSSSDPALGVGYGLQRIEGGSEGELKRKFPVLFKTGTDKSEFERLFPSLSILIQEASEANLPNDRIKYFYDARLLKTFFVLLVEYNIYMALVFPRKLAERDGTVVNFMMENGALLRCAKACQSLRGISK</sequence>
<dbReference type="GO" id="GO:1904262">
    <property type="term" value="P:negative regulation of TORC1 signaling"/>
    <property type="evidence" value="ECO:0007669"/>
    <property type="project" value="TreeGrafter"/>
</dbReference>
<dbReference type="PANTHER" id="PTHR31581:SF1">
    <property type="entry name" value="KICSTOR SUBUNIT 2"/>
    <property type="match status" value="1"/>
</dbReference>
<evidence type="ECO:0000313" key="2">
    <source>
        <dbReference type="Proteomes" id="UP000050794"/>
    </source>
</evidence>
<keyword evidence="2" id="KW-1185">Reference proteome</keyword>
<dbReference type="WBParaSite" id="TCNE_0000968701-mRNA-1">
    <property type="protein sequence ID" value="TCNE_0000968701-mRNA-1"/>
    <property type="gene ID" value="TCNE_0000968701"/>
</dbReference>
<reference evidence="1 2" key="2">
    <citation type="submission" date="2018-11" db="EMBL/GenBank/DDBJ databases">
        <authorList>
            <consortium name="Pathogen Informatics"/>
        </authorList>
    </citation>
    <scope>NUCLEOTIDE SEQUENCE [LARGE SCALE GENOMIC DNA]</scope>
</reference>
<dbReference type="Proteomes" id="UP000050794">
    <property type="component" value="Unassembled WGS sequence"/>
</dbReference>
<protein>
    <submittedName>
        <fullName evidence="3">UPF0536 protein C12orf66</fullName>
    </submittedName>
</protein>
<dbReference type="GO" id="GO:0061462">
    <property type="term" value="P:protein localization to lysosome"/>
    <property type="evidence" value="ECO:0007669"/>
    <property type="project" value="TreeGrafter"/>
</dbReference>
<dbReference type="SUPFAM" id="SSF160651">
    <property type="entry name" value="FLJ32549 C-terminal domain-like"/>
    <property type="match status" value="1"/>
</dbReference>
<dbReference type="Gene3D" id="1.10.3450.30">
    <property type="match status" value="1"/>
</dbReference>
<dbReference type="AlphaFoldDB" id="A0A183UMG7"/>
<dbReference type="InterPro" id="IPR038060">
    <property type="entry name" value="C12orf66-like_central_sf"/>
</dbReference>
<dbReference type="InterPro" id="IPR018544">
    <property type="entry name" value="KICS_2"/>
</dbReference>
<accession>A0A183UMG7</accession>
<gene>
    <name evidence="1" type="ORF">TCNE_LOCUS9687</name>
</gene>
<proteinExistence type="predicted"/>
<evidence type="ECO:0000313" key="1">
    <source>
        <dbReference type="EMBL" id="VDM41008.1"/>
    </source>
</evidence>
<evidence type="ECO:0000313" key="3">
    <source>
        <dbReference type="WBParaSite" id="TCNE_0000968701-mRNA-1"/>
    </source>
</evidence>
<dbReference type="EMBL" id="UYWY01020249">
    <property type="protein sequence ID" value="VDM41008.1"/>
    <property type="molecule type" value="Genomic_DNA"/>
</dbReference>
<organism evidence="2 3">
    <name type="scientific">Toxocara canis</name>
    <name type="common">Canine roundworm</name>
    <dbReference type="NCBI Taxonomy" id="6265"/>
    <lineage>
        <taxon>Eukaryota</taxon>
        <taxon>Metazoa</taxon>
        <taxon>Ecdysozoa</taxon>
        <taxon>Nematoda</taxon>
        <taxon>Chromadorea</taxon>
        <taxon>Rhabditida</taxon>
        <taxon>Spirurina</taxon>
        <taxon>Ascaridomorpha</taxon>
        <taxon>Ascaridoidea</taxon>
        <taxon>Toxocaridae</taxon>
        <taxon>Toxocara</taxon>
    </lineage>
</organism>
<reference evidence="3" key="1">
    <citation type="submission" date="2016-06" db="UniProtKB">
        <authorList>
            <consortium name="WormBaseParasite"/>
        </authorList>
    </citation>
    <scope>IDENTIFICATION</scope>
</reference>
<name>A0A183UMG7_TOXCA</name>
<dbReference type="PANTHER" id="PTHR31581">
    <property type="entry name" value="KICSTOR COMPLEX PROTEIN C12ORF66"/>
    <property type="match status" value="1"/>
</dbReference>
<dbReference type="GO" id="GO:0034198">
    <property type="term" value="P:cellular response to amino acid starvation"/>
    <property type="evidence" value="ECO:0007669"/>
    <property type="project" value="TreeGrafter"/>
</dbReference>
<dbReference type="SUPFAM" id="SSF158548">
    <property type="entry name" value="FLJ32549 domain-like"/>
    <property type="match status" value="1"/>
</dbReference>
<dbReference type="Pfam" id="PF09404">
    <property type="entry name" value="C12orf66_like"/>
    <property type="match status" value="1"/>
</dbReference>